<evidence type="ECO:0000313" key="10">
    <source>
        <dbReference type="EMBL" id="MWB97185.1"/>
    </source>
</evidence>
<feature type="transmembrane region" description="Helical" evidence="8">
    <location>
        <begin position="261"/>
        <end position="280"/>
    </location>
</feature>
<feature type="transmembrane region" description="Helical" evidence="8">
    <location>
        <begin position="71"/>
        <end position="90"/>
    </location>
</feature>
<evidence type="ECO:0000256" key="8">
    <source>
        <dbReference type="SAM" id="Phobius"/>
    </source>
</evidence>
<feature type="domain" description="EamA" evidence="9">
    <location>
        <begin position="145"/>
        <end position="274"/>
    </location>
</feature>
<comment type="similarity">
    <text evidence="2">Belongs to the EamA transporter family.</text>
</comment>
<evidence type="ECO:0000256" key="2">
    <source>
        <dbReference type="ARBA" id="ARBA00007362"/>
    </source>
</evidence>
<dbReference type="InterPro" id="IPR000620">
    <property type="entry name" value="EamA_dom"/>
</dbReference>
<protein>
    <submittedName>
        <fullName evidence="10">EamA family transporter</fullName>
    </submittedName>
</protein>
<feature type="transmembrane region" description="Helical" evidence="8">
    <location>
        <begin position="144"/>
        <end position="163"/>
    </location>
</feature>
<keyword evidence="5 8" id="KW-1133">Transmembrane helix</keyword>
<dbReference type="RefSeq" id="WP_160422464.1">
    <property type="nucleotide sequence ID" value="NZ_WSTA01000003.1"/>
</dbReference>
<keyword evidence="11" id="KW-1185">Reference proteome</keyword>
<dbReference type="PANTHER" id="PTHR42920">
    <property type="entry name" value="OS03G0707200 PROTEIN-RELATED"/>
    <property type="match status" value="1"/>
</dbReference>
<evidence type="ECO:0000256" key="7">
    <source>
        <dbReference type="SAM" id="MobiDB-lite"/>
    </source>
</evidence>
<accession>A0A6I4NXE3</accession>
<name>A0A6I4NXE3_9MICO</name>
<keyword evidence="6 8" id="KW-0472">Membrane</keyword>
<feature type="compositionally biased region" description="Low complexity" evidence="7">
    <location>
        <begin position="321"/>
        <end position="337"/>
    </location>
</feature>
<dbReference type="InterPro" id="IPR051258">
    <property type="entry name" value="Diverse_Substrate_Transporter"/>
</dbReference>
<feature type="transmembrane region" description="Helical" evidence="8">
    <location>
        <begin position="96"/>
        <end position="114"/>
    </location>
</feature>
<dbReference type="GO" id="GO:0005886">
    <property type="term" value="C:plasma membrane"/>
    <property type="evidence" value="ECO:0007669"/>
    <property type="project" value="UniProtKB-SubCell"/>
</dbReference>
<dbReference type="SUPFAM" id="SSF103481">
    <property type="entry name" value="Multidrug resistance efflux transporter EmrE"/>
    <property type="match status" value="1"/>
</dbReference>
<gene>
    <name evidence="10" type="ORF">GB864_01220</name>
</gene>
<dbReference type="InterPro" id="IPR037185">
    <property type="entry name" value="EmrE-like"/>
</dbReference>
<evidence type="ECO:0000259" key="9">
    <source>
        <dbReference type="Pfam" id="PF00892"/>
    </source>
</evidence>
<dbReference type="Pfam" id="PF00892">
    <property type="entry name" value="EamA"/>
    <property type="match status" value="1"/>
</dbReference>
<feature type="transmembrane region" description="Helical" evidence="8">
    <location>
        <begin position="175"/>
        <end position="194"/>
    </location>
</feature>
<evidence type="ECO:0000256" key="1">
    <source>
        <dbReference type="ARBA" id="ARBA00004651"/>
    </source>
</evidence>
<evidence type="ECO:0000256" key="5">
    <source>
        <dbReference type="ARBA" id="ARBA00022989"/>
    </source>
</evidence>
<dbReference type="PANTHER" id="PTHR42920:SF24">
    <property type="entry name" value="AROMATIC AMINO ACID EXPORTER YDDG"/>
    <property type="match status" value="1"/>
</dbReference>
<evidence type="ECO:0000313" key="11">
    <source>
        <dbReference type="Proteomes" id="UP000438182"/>
    </source>
</evidence>
<feature type="transmembrane region" description="Helical" evidence="8">
    <location>
        <begin position="200"/>
        <end position="223"/>
    </location>
</feature>
<organism evidence="10 11">
    <name type="scientific">Agromyces seonyuensis</name>
    <dbReference type="NCBI Taxonomy" id="2662446"/>
    <lineage>
        <taxon>Bacteria</taxon>
        <taxon>Bacillati</taxon>
        <taxon>Actinomycetota</taxon>
        <taxon>Actinomycetes</taxon>
        <taxon>Micrococcales</taxon>
        <taxon>Microbacteriaceae</taxon>
        <taxon>Agromyces</taxon>
    </lineage>
</organism>
<evidence type="ECO:0000256" key="3">
    <source>
        <dbReference type="ARBA" id="ARBA00022475"/>
    </source>
</evidence>
<comment type="caution">
    <text evidence="10">The sequence shown here is derived from an EMBL/GenBank/DDBJ whole genome shotgun (WGS) entry which is preliminary data.</text>
</comment>
<feature type="transmembrane region" description="Helical" evidence="8">
    <location>
        <begin position="119"/>
        <end position="138"/>
    </location>
</feature>
<dbReference type="EMBL" id="WSTA01000003">
    <property type="protein sequence ID" value="MWB97185.1"/>
    <property type="molecule type" value="Genomic_DNA"/>
</dbReference>
<dbReference type="Gene3D" id="1.10.3730.20">
    <property type="match status" value="1"/>
</dbReference>
<feature type="transmembrane region" description="Helical" evidence="8">
    <location>
        <begin position="235"/>
        <end position="255"/>
    </location>
</feature>
<feature type="region of interest" description="Disordered" evidence="7">
    <location>
        <begin position="311"/>
        <end position="353"/>
    </location>
</feature>
<dbReference type="Proteomes" id="UP000438182">
    <property type="component" value="Unassembled WGS sequence"/>
</dbReference>
<comment type="subcellular location">
    <subcellularLocation>
        <location evidence="1">Cell membrane</location>
        <topology evidence="1">Multi-pass membrane protein</topology>
    </subcellularLocation>
</comment>
<proteinExistence type="inferred from homology"/>
<sequence length="353" mass="36233">MHHEQNRRRRAAGAATQIGTEVSINLGSALSGIVTPLVGAPVVVVARQLVMLAAVLPVFRPARERLTWKRLAPAIWLGVVLAVMNLTFYISVARLGLGVAATIEFLGPLALALLTSRRLLDVICAVAAGAGVFLLTGLDGTADVLGILLALTAAGAWAAYIVLTRTVAHGLPGLEGVTIASIVSLVLLLPFAIAGFDAGAFDWGIVGLLLLIGVLSSAVPYSLDTYILRRIDTRLYAIITSFGPVIAAFFGVLVLGEHLAWLEWIAIVVVCAAAGTAIATQRDVPVVESSAAEAAAADAIVHEYGLEAGADEGVPDERVPDAPAEADAAGEPGAEPDAGGGPGSRPDSADGPR</sequence>
<evidence type="ECO:0000256" key="6">
    <source>
        <dbReference type="ARBA" id="ARBA00023136"/>
    </source>
</evidence>
<evidence type="ECO:0000256" key="4">
    <source>
        <dbReference type="ARBA" id="ARBA00022692"/>
    </source>
</evidence>
<dbReference type="AlphaFoldDB" id="A0A6I4NXE3"/>
<reference evidence="10 11" key="1">
    <citation type="submission" date="2019-12" db="EMBL/GenBank/DDBJ databases">
        <authorList>
            <person name="Kim Y.S."/>
        </authorList>
    </citation>
    <scope>NUCLEOTIDE SEQUENCE [LARGE SCALE GENOMIC DNA]</scope>
    <source>
        <strain evidence="10 11">MMS17-SY077</strain>
    </source>
</reference>
<keyword evidence="4 8" id="KW-0812">Transmembrane</keyword>
<keyword evidence="3" id="KW-1003">Cell membrane</keyword>